<comment type="subcellular location">
    <subcellularLocation>
        <location evidence="1">Cell inner membrane</location>
    </subcellularLocation>
</comment>
<dbReference type="Pfam" id="PF03279">
    <property type="entry name" value="Lip_A_acyltrans"/>
    <property type="match status" value="1"/>
</dbReference>
<dbReference type="EMBL" id="CYSA01000003">
    <property type="protein sequence ID" value="CUH62420.1"/>
    <property type="molecule type" value="Genomic_DNA"/>
</dbReference>
<keyword evidence="2" id="KW-1003">Cell membrane</keyword>
<dbReference type="OrthoDB" id="9801955at2"/>
<dbReference type="RefSeq" id="WP_058260909.1">
    <property type="nucleotide sequence ID" value="NZ_CYSA01000003.1"/>
</dbReference>
<keyword evidence="4 8" id="KW-0808">Transferase</keyword>
<dbReference type="InterPro" id="IPR004960">
    <property type="entry name" value="LipA_acyltrans"/>
</dbReference>
<dbReference type="AlphaFoldDB" id="A0A0P1FJE5"/>
<dbReference type="GO" id="GO:0009247">
    <property type="term" value="P:glycolipid biosynthetic process"/>
    <property type="evidence" value="ECO:0007669"/>
    <property type="project" value="UniProtKB-ARBA"/>
</dbReference>
<accession>A0A0P1FJE5</accession>
<feature type="transmembrane region" description="Helical" evidence="7">
    <location>
        <begin position="15"/>
        <end position="33"/>
    </location>
</feature>
<keyword evidence="6 8" id="KW-0012">Acyltransferase</keyword>
<dbReference type="PANTHER" id="PTHR30606:SF10">
    <property type="entry name" value="PHOSPHATIDYLINOSITOL MANNOSIDE ACYLTRANSFERASE"/>
    <property type="match status" value="1"/>
</dbReference>
<dbReference type="EC" id="2.3.1.-" evidence="8"/>
<protein>
    <submittedName>
        <fullName evidence="8">Phosphatidylinositol mannoside acyltransferase</fullName>
        <ecNumber evidence="8">2.3.1.-</ecNumber>
    </submittedName>
</protein>
<evidence type="ECO:0000256" key="1">
    <source>
        <dbReference type="ARBA" id="ARBA00004533"/>
    </source>
</evidence>
<evidence type="ECO:0000256" key="7">
    <source>
        <dbReference type="SAM" id="Phobius"/>
    </source>
</evidence>
<keyword evidence="5 7" id="KW-0472">Membrane</keyword>
<evidence type="ECO:0000313" key="8">
    <source>
        <dbReference type="EMBL" id="CUH62420.1"/>
    </source>
</evidence>
<gene>
    <name evidence="8" type="ORF">TG4357_00094</name>
</gene>
<keyword evidence="7" id="KW-1133">Transmembrane helix</keyword>
<dbReference type="STRING" id="53501.SAMN04488043_1198"/>
<dbReference type="Proteomes" id="UP000051587">
    <property type="component" value="Unassembled WGS sequence"/>
</dbReference>
<organism evidence="8 9">
    <name type="scientific">Thalassovita gelatinovora</name>
    <name type="common">Thalassobius gelatinovorus</name>
    <dbReference type="NCBI Taxonomy" id="53501"/>
    <lineage>
        <taxon>Bacteria</taxon>
        <taxon>Pseudomonadati</taxon>
        <taxon>Pseudomonadota</taxon>
        <taxon>Alphaproteobacteria</taxon>
        <taxon>Rhodobacterales</taxon>
        <taxon>Roseobacteraceae</taxon>
        <taxon>Thalassovita</taxon>
    </lineage>
</organism>
<name>A0A0P1FJE5_THAGE</name>
<evidence type="ECO:0000256" key="2">
    <source>
        <dbReference type="ARBA" id="ARBA00022475"/>
    </source>
</evidence>
<dbReference type="GO" id="GO:0016746">
    <property type="term" value="F:acyltransferase activity"/>
    <property type="evidence" value="ECO:0007669"/>
    <property type="project" value="UniProtKB-KW"/>
</dbReference>
<evidence type="ECO:0000313" key="9">
    <source>
        <dbReference type="Proteomes" id="UP000051587"/>
    </source>
</evidence>
<evidence type="ECO:0000256" key="3">
    <source>
        <dbReference type="ARBA" id="ARBA00022519"/>
    </source>
</evidence>
<evidence type="ECO:0000256" key="4">
    <source>
        <dbReference type="ARBA" id="ARBA00022679"/>
    </source>
</evidence>
<dbReference type="GO" id="GO:0005886">
    <property type="term" value="C:plasma membrane"/>
    <property type="evidence" value="ECO:0007669"/>
    <property type="project" value="UniProtKB-SubCell"/>
</dbReference>
<reference evidence="8 9" key="1">
    <citation type="submission" date="2015-09" db="EMBL/GenBank/DDBJ databases">
        <authorList>
            <consortium name="Swine Surveillance"/>
        </authorList>
    </citation>
    <scope>NUCLEOTIDE SEQUENCE [LARGE SCALE GENOMIC DNA]</scope>
    <source>
        <strain evidence="8 9">CECT 4357</strain>
    </source>
</reference>
<dbReference type="PANTHER" id="PTHR30606">
    <property type="entry name" value="LIPID A BIOSYNTHESIS LAUROYL ACYLTRANSFERASE"/>
    <property type="match status" value="1"/>
</dbReference>
<evidence type="ECO:0000256" key="6">
    <source>
        <dbReference type="ARBA" id="ARBA00023315"/>
    </source>
</evidence>
<keyword evidence="7" id="KW-0812">Transmembrane</keyword>
<proteinExistence type="predicted"/>
<keyword evidence="9" id="KW-1185">Reference proteome</keyword>
<sequence>MPNDTLSLAARTGQYLLNLLMSAPLFLALMLPYRWRVPAMGWMVSRIIAPLAGYDKRVRENLALVWPELPQTEIDRLARAVPDNFGRTLIEIYSGATFKRHVAGTDLTGPGVPALEEACRTGRPVILVSGHFGNHDSVRATVTRKYGDVGALFRPLDNIYFNRHWEKALSGIATPVFPRGRRGLAAMVKFLRGGNIIALLIDQHVQDGAKLRFFGHPARTSLAAAEMALKYNALLLPAFGVRSPDGITFQPTIQNPIPHSSAEEMTQAFNDRLEAMTRQHPEQWFWVHRRWKKDR</sequence>
<evidence type="ECO:0000256" key="5">
    <source>
        <dbReference type="ARBA" id="ARBA00023136"/>
    </source>
</evidence>
<dbReference type="CDD" id="cd07984">
    <property type="entry name" value="LPLAT_LABLAT-like"/>
    <property type="match status" value="1"/>
</dbReference>
<keyword evidence="3" id="KW-0997">Cell inner membrane</keyword>